<comment type="function">
    <text evidence="1">Involved in peptidolytic degradation of cyclic heptapeptide hepatotoxin microcystin (MC).</text>
</comment>
<feature type="domain" description="Microcystin LR degradation protein MlrC C-terminal" evidence="2">
    <location>
        <begin position="300"/>
        <end position="478"/>
    </location>
</feature>
<comment type="caution">
    <text evidence="4">The sequence shown here is derived from an EMBL/GenBank/DDBJ whole genome shotgun (WGS) entry which is preliminary data.</text>
</comment>
<dbReference type="PIRSF" id="PIRSF012702">
    <property type="entry name" value="UCP012702"/>
    <property type="match status" value="1"/>
</dbReference>
<dbReference type="Pfam" id="PF07171">
    <property type="entry name" value="MlrC_C"/>
    <property type="match status" value="1"/>
</dbReference>
<name>A0A545SPS3_9GAMM</name>
<proteinExistence type="inferred from homology"/>
<protein>
    <recommendedName>
        <fullName evidence="1">Microcystinase C</fullName>
        <shortName evidence="1">MlrC</shortName>
    </recommendedName>
</protein>
<gene>
    <name evidence="4" type="ORF">FKG94_26285</name>
</gene>
<dbReference type="InterPro" id="IPR010799">
    <property type="entry name" value="MlrC_C"/>
</dbReference>
<evidence type="ECO:0000313" key="5">
    <source>
        <dbReference type="Proteomes" id="UP000319732"/>
    </source>
</evidence>
<sequence>MKIFAAALVQETNTFSPLSTTLDDFTLVREVDIVEGNSSFDDIEPFSRWLQRACEQGCELLFGGCFFAQPSGPVALPVYEGLRNELLAELVAAGEVDIVLLYLHGAMVAYGIDDCEGDFIQRVRTCVGEDTVIAVEIDLHAHLTDRMLAYSDLIISFKEYPHIDIAERGAELFDHAISAANRRIKPAMAVFDCKMMGMYPTSAPVMKQFVDSLTEAENRDNVLSVSFVHGFPFGDVEQAGAKMLVVTNDDPAAAKALADKLGKTAYAHRYDIGFKSLRMQDALNLALTASKAAASGPVVVADQSDNVGAGAPGDATYALEWLLNKGGTNAALGIFYDPDVVAQALLAGPGQTISVNLGGKMGSFSGNTLELVAAVSGIKRNYNHLWPQRGSAAVKYPAGDVIALRYKSIDIIVSSKRVQCFAPGIFADLGVDVTDKDVLIVKSTQHFQGAFSAIASRIIYMAAPGAVSPDILAIPYKKMPTQDKFPWNERNG</sequence>
<dbReference type="GO" id="GO:0008237">
    <property type="term" value="F:metallopeptidase activity"/>
    <property type="evidence" value="ECO:0007669"/>
    <property type="project" value="UniProtKB-KW"/>
</dbReference>
<reference evidence="4 5" key="1">
    <citation type="submission" date="2019-06" db="EMBL/GenBank/DDBJ databases">
        <title>Whole genome sequence for Cellvibrionaceae sp. R142.</title>
        <authorList>
            <person name="Wang G."/>
        </authorList>
    </citation>
    <scope>NUCLEOTIDE SEQUENCE [LARGE SCALE GENOMIC DNA]</scope>
    <source>
        <strain evidence="4 5">R142</strain>
    </source>
</reference>
<accession>A0A545SPS3</accession>
<dbReference type="GO" id="GO:0046872">
    <property type="term" value="F:metal ion binding"/>
    <property type="evidence" value="ECO:0007669"/>
    <property type="project" value="UniProtKB-KW"/>
</dbReference>
<keyword evidence="5" id="KW-1185">Reference proteome</keyword>
<evidence type="ECO:0000259" key="3">
    <source>
        <dbReference type="Pfam" id="PF07364"/>
    </source>
</evidence>
<dbReference type="EMBL" id="VHSG01000037">
    <property type="protein sequence ID" value="TQV66979.1"/>
    <property type="molecule type" value="Genomic_DNA"/>
</dbReference>
<dbReference type="InterPro" id="IPR015995">
    <property type="entry name" value="MlrC_N"/>
</dbReference>
<keyword evidence="1" id="KW-0479">Metal-binding</keyword>
<keyword evidence="1" id="KW-0482">Metalloprotease</keyword>
<keyword evidence="1" id="KW-0645">Protease</keyword>
<dbReference type="InterPro" id="IPR009197">
    <property type="entry name" value="MlrC"/>
</dbReference>
<comment type="cofactor">
    <cofactor evidence="1">
        <name>Zn(2+)</name>
        <dbReference type="ChEBI" id="CHEBI:29105"/>
    </cofactor>
    <text evidence="1">Binds 1 zinc ion per subunit.</text>
</comment>
<comment type="similarity">
    <text evidence="1">Belongs to the peptidase M81 family.</text>
</comment>
<feature type="domain" description="Microcystin LR degradation protein MlrC N-terminal" evidence="3">
    <location>
        <begin position="2"/>
        <end position="286"/>
    </location>
</feature>
<evidence type="ECO:0000259" key="2">
    <source>
        <dbReference type="Pfam" id="PF07171"/>
    </source>
</evidence>
<dbReference type="Proteomes" id="UP000319732">
    <property type="component" value="Unassembled WGS sequence"/>
</dbReference>
<evidence type="ECO:0000256" key="1">
    <source>
        <dbReference type="PIRNR" id="PIRNR012702"/>
    </source>
</evidence>
<dbReference type="RefSeq" id="WP_142929928.1">
    <property type="nucleotide sequence ID" value="NZ_ML660113.1"/>
</dbReference>
<dbReference type="OrthoDB" id="5288421at2"/>
<dbReference type="AlphaFoldDB" id="A0A545SPS3"/>
<organism evidence="4 5">
    <name type="scientific">Exilibacterium tricleocarpae</name>
    <dbReference type="NCBI Taxonomy" id="2591008"/>
    <lineage>
        <taxon>Bacteria</taxon>
        <taxon>Pseudomonadati</taxon>
        <taxon>Pseudomonadota</taxon>
        <taxon>Gammaproteobacteria</taxon>
        <taxon>Cellvibrionales</taxon>
        <taxon>Cellvibrionaceae</taxon>
        <taxon>Exilibacterium</taxon>
    </lineage>
</organism>
<dbReference type="Pfam" id="PF07364">
    <property type="entry name" value="DUF1485"/>
    <property type="match status" value="1"/>
</dbReference>
<keyword evidence="1" id="KW-0378">Hydrolase</keyword>
<dbReference type="GO" id="GO:0006508">
    <property type="term" value="P:proteolysis"/>
    <property type="evidence" value="ECO:0007669"/>
    <property type="project" value="UniProtKB-KW"/>
</dbReference>
<evidence type="ECO:0000313" key="4">
    <source>
        <dbReference type="EMBL" id="TQV66979.1"/>
    </source>
</evidence>